<dbReference type="STRING" id="342668.A0A1B8GJ65"/>
<keyword evidence="9" id="KW-0624">Polysaccharide degradation</keyword>
<evidence type="ECO:0000313" key="14">
    <source>
        <dbReference type="EMBL" id="OBT95844.2"/>
    </source>
</evidence>
<keyword evidence="8" id="KW-0326">Glycosidase</keyword>
<dbReference type="GeneID" id="28839466"/>
<evidence type="ECO:0000256" key="12">
    <source>
        <dbReference type="SAM" id="SignalP"/>
    </source>
</evidence>
<evidence type="ECO:0000256" key="5">
    <source>
        <dbReference type="ARBA" id="ARBA00022801"/>
    </source>
</evidence>
<dbReference type="InterPro" id="IPR036908">
    <property type="entry name" value="RlpA-like_sf"/>
</dbReference>
<accession>A0A1B8GJ65</accession>
<proteinExistence type="inferred from homology"/>
<evidence type="ECO:0000259" key="13">
    <source>
        <dbReference type="PROSITE" id="PS51164"/>
    </source>
</evidence>
<comment type="similarity">
    <text evidence="2">Belongs to the glycosyl hydrolase 45 (cellulase K) family.</text>
</comment>
<dbReference type="Gene3D" id="2.40.40.10">
    <property type="entry name" value="RlpA-like domain"/>
    <property type="match status" value="1"/>
</dbReference>
<feature type="region of interest" description="Disordered" evidence="11">
    <location>
        <begin position="316"/>
        <end position="352"/>
    </location>
</feature>
<keyword evidence="7" id="KW-0119">Carbohydrate metabolism</keyword>
<feature type="active site" description="Nucleophile" evidence="10">
    <location>
        <position position="120"/>
    </location>
</feature>
<dbReference type="InterPro" id="IPR000334">
    <property type="entry name" value="Glyco_hydro_45"/>
</dbReference>
<evidence type="ECO:0000256" key="4">
    <source>
        <dbReference type="ARBA" id="ARBA00022729"/>
    </source>
</evidence>
<evidence type="ECO:0000256" key="9">
    <source>
        <dbReference type="ARBA" id="ARBA00023326"/>
    </source>
</evidence>
<evidence type="ECO:0000256" key="10">
    <source>
        <dbReference type="PROSITE-ProRule" id="PRU10069"/>
    </source>
</evidence>
<evidence type="ECO:0000256" key="2">
    <source>
        <dbReference type="ARBA" id="ARBA00007793"/>
    </source>
</evidence>
<evidence type="ECO:0000256" key="11">
    <source>
        <dbReference type="SAM" id="MobiDB-lite"/>
    </source>
</evidence>
<evidence type="ECO:0000256" key="7">
    <source>
        <dbReference type="ARBA" id="ARBA00023277"/>
    </source>
</evidence>
<dbReference type="PANTHER" id="PTHR39730:SF1">
    <property type="entry name" value="ENDOGLUCANASE 1"/>
    <property type="match status" value="1"/>
</dbReference>
<dbReference type="InterPro" id="IPR052288">
    <property type="entry name" value="GH45_Enzymes"/>
</dbReference>
<gene>
    <name evidence="14" type="ORF">VE01_06080</name>
</gene>
<feature type="compositionally biased region" description="Low complexity" evidence="11">
    <location>
        <begin position="319"/>
        <end position="348"/>
    </location>
</feature>
<dbReference type="PROSITE" id="PS00562">
    <property type="entry name" value="CBM1_1"/>
    <property type="match status" value="1"/>
</dbReference>
<dbReference type="AlphaFoldDB" id="A0A1B8GJ65"/>
<evidence type="ECO:0000256" key="6">
    <source>
        <dbReference type="ARBA" id="ARBA00023001"/>
    </source>
</evidence>
<dbReference type="GO" id="GO:0030248">
    <property type="term" value="F:cellulose binding"/>
    <property type="evidence" value="ECO:0007669"/>
    <property type="project" value="InterPro"/>
</dbReference>
<dbReference type="SUPFAM" id="SSF57180">
    <property type="entry name" value="Cellulose-binding domain"/>
    <property type="match status" value="1"/>
</dbReference>
<name>A0A1B8GJ65_9PEZI</name>
<dbReference type="CDD" id="cd22278">
    <property type="entry name" value="DPBB_GH45_endoglucanase"/>
    <property type="match status" value="1"/>
</dbReference>
<dbReference type="Proteomes" id="UP000091956">
    <property type="component" value="Unassembled WGS sequence"/>
</dbReference>
<organism evidence="14 15">
    <name type="scientific">Pseudogymnoascus verrucosus</name>
    <dbReference type="NCBI Taxonomy" id="342668"/>
    <lineage>
        <taxon>Eukaryota</taxon>
        <taxon>Fungi</taxon>
        <taxon>Dikarya</taxon>
        <taxon>Ascomycota</taxon>
        <taxon>Pezizomycotina</taxon>
        <taxon>Leotiomycetes</taxon>
        <taxon>Thelebolales</taxon>
        <taxon>Thelebolaceae</taxon>
        <taxon>Pseudogymnoascus</taxon>
    </lineage>
</organism>
<dbReference type="RefSeq" id="XP_018129577.2">
    <property type="nucleotide sequence ID" value="XM_018275534.2"/>
</dbReference>
<keyword evidence="4 12" id="KW-0732">Signal</keyword>
<dbReference type="SUPFAM" id="SSF50685">
    <property type="entry name" value="Barwin-like endoglucanases"/>
    <property type="match status" value="1"/>
</dbReference>
<reference evidence="14 15" key="1">
    <citation type="submission" date="2016-03" db="EMBL/GenBank/DDBJ databases">
        <title>Comparative genomics of Pseudogymnoascus destructans, the fungus causing white-nose syndrome of bats.</title>
        <authorList>
            <person name="Palmer J.M."/>
            <person name="Drees K.P."/>
            <person name="Foster J.T."/>
            <person name="Lindner D.L."/>
        </authorList>
    </citation>
    <scope>NUCLEOTIDE SEQUENCE [LARGE SCALE GENOMIC DNA]</scope>
    <source>
        <strain evidence="14 15">UAMH 10579</strain>
    </source>
</reference>
<comment type="catalytic activity">
    <reaction evidence="1 10">
        <text>Endohydrolysis of (1-&gt;4)-beta-D-glucosidic linkages in cellulose, lichenin and cereal beta-D-glucans.</text>
        <dbReference type="EC" id="3.2.1.4"/>
    </reaction>
</comment>
<keyword evidence="6" id="KW-0136">Cellulose degradation</keyword>
<dbReference type="Pfam" id="PF02015">
    <property type="entry name" value="Glyco_hydro_45"/>
    <property type="match status" value="1"/>
</dbReference>
<evidence type="ECO:0000256" key="1">
    <source>
        <dbReference type="ARBA" id="ARBA00000966"/>
    </source>
</evidence>
<evidence type="ECO:0000313" key="15">
    <source>
        <dbReference type="Proteomes" id="UP000091956"/>
    </source>
</evidence>
<reference evidence="15" key="2">
    <citation type="journal article" date="2018" name="Nat. Commun.">
        <title>Extreme sensitivity to ultraviolet light in the fungal pathogen causing white-nose syndrome of bats.</title>
        <authorList>
            <person name="Palmer J.M."/>
            <person name="Drees K.P."/>
            <person name="Foster J.T."/>
            <person name="Lindner D.L."/>
        </authorList>
    </citation>
    <scope>NUCLEOTIDE SEQUENCE [LARGE SCALE GENOMIC DNA]</scope>
    <source>
        <strain evidence="15">UAMH 10579</strain>
    </source>
</reference>
<feature type="chain" id="PRO_5015164807" description="Cellulase" evidence="12">
    <location>
        <begin position="23"/>
        <end position="390"/>
    </location>
</feature>
<sequence length="390" mass="40732">MGIFLFLDIIHWTLSSITHVLSWHIKADNIKHGISHDPRYWYRSSLSLNSPCVKVGIYIPFFPSTPLLSISRSQAFSSISPPDTSNMALSKLTLLALLPFFLATPSLAVSGTGVTTRYWDCCKPSCSWSGKASLKTGPVQSCDKNDNVLANVDAKSACDNGGPAFMCSNESPWAVSDSLAYGYAAVSIAGGTEASWCCACYELTFTSGPVSGKKMIVQATNTGGDLGQNHFDLGMPGGGFGIFNACTPQYGTPSTGWGAQYGGISSRSQCDAFPAALKAGCYWRFDWFQNADNPSVSFKSVACPLAITNKSGCVRSDDTPTGDGTVPTASVVTPVSSTSAGTTTPSSGTGTGGGTVAKYGQCGGSGWTGGTSCQAGSTCQATNQWYSQCL</sequence>
<keyword evidence="5" id="KW-0378">Hydrolase</keyword>
<dbReference type="GO" id="GO:0030245">
    <property type="term" value="P:cellulose catabolic process"/>
    <property type="evidence" value="ECO:0007669"/>
    <property type="project" value="UniProtKB-KW"/>
</dbReference>
<dbReference type="EMBL" id="KV460232">
    <property type="protein sequence ID" value="OBT95844.2"/>
    <property type="molecule type" value="Genomic_DNA"/>
</dbReference>
<dbReference type="PANTHER" id="PTHR39730">
    <property type="entry name" value="ENDOGLUCANASE 1"/>
    <property type="match status" value="1"/>
</dbReference>
<dbReference type="PROSITE" id="PS01140">
    <property type="entry name" value="GLYCOSYL_HYDROL_F45"/>
    <property type="match status" value="1"/>
</dbReference>
<dbReference type="Pfam" id="PF00734">
    <property type="entry name" value="CBM_1"/>
    <property type="match status" value="1"/>
</dbReference>
<protein>
    <recommendedName>
        <fullName evidence="3 10">Cellulase</fullName>
        <ecNumber evidence="3 10">3.2.1.4</ecNumber>
    </recommendedName>
</protein>
<dbReference type="InterPro" id="IPR035971">
    <property type="entry name" value="CBD_sf"/>
</dbReference>
<keyword evidence="15" id="KW-1185">Reference proteome</keyword>
<feature type="signal peptide" evidence="12">
    <location>
        <begin position="1"/>
        <end position="22"/>
    </location>
</feature>
<dbReference type="GO" id="GO:0008810">
    <property type="term" value="F:cellulase activity"/>
    <property type="evidence" value="ECO:0007669"/>
    <property type="project" value="UniProtKB-EC"/>
</dbReference>
<dbReference type="InterPro" id="IPR000254">
    <property type="entry name" value="CBD"/>
</dbReference>
<feature type="domain" description="CBM1" evidence="13">
    <location>
        <begin position="354"/>
        <end position="390"/>
    </location>
</feature>
<evidence type="ECO:0000256" key="3">
    <source>
        <dbReference type="ARBA" id="ARBA00012601"/>
    </source>
</evidence>
<dbReference type="SMART" id="SM00236">
    <property type="entry name" value="fCBD"/>
    <property type="match status" value="1"/>
</dbReference>
<evidence type="ECO:0000256" key="8">
    <source>
        <dbReference type="ARBA" id="ARBA00023295"/>
    </source>
</evidence>
<dbReference type="PROSITE" id="PS51164">
    <property type="entry name" value="CBM1_2"/>
    <property type="match status" value="1"/>
</dbReference>
<dbReference type="GO" id="GO:0005576">
    <property type="term" value="C:extracellular region"/>
    <property type="evidence" value="ECO:0007669"/>
    <property type="project" value="InterPro"/>
</dbReference>
<dbReference type="EC" id="3.2.1.4" evidence="3 10"/>